<accession>A0A1N7LPL5</accession>
<sequence length="297" mass="34143">MYKQSFSTFLLVFICFQLGFAQSSTDLIAIDVKKSGKNITLGQITKITDRDGYDNQPSFINDKQLAFSSADQAGNFDIIIYNFETGKFTNLTKTKDQNEYSPRLTDCGLYVSAVTVEENGKQRLWLYPTNFGEPELLYDDIEPVGYYDWYDNKAAMFVLGRPNSLVYPYSKEEKLTISQNIGRTVRRQPKTSIISFIDKNTVFERDQEKSFAIKGFDIKKRESVDLGQTMGSIEDFIWLDKNYLMSSDGKNLYARKYNENQWTKLGEVSLEGYGKISRLAYSKKLGKMIVVMDRVND</sequence>
<dbReference type="OrthoDB" id="9797498at2"/>
<reference evidence="3" key="1">
    <citation type="submission" date="2017-01" db="EMBL/GenBank/DDBJ databases">
        <authorList>
            <person name="Varghese N."/>
            <person name="Submissions S."/>
        </authorList>
    </citation>
    <scope>NUCLEOTIDE SEQUENCE [LARGE SCALE GENOMIC DNA]</scope>
    <source>
        <strain evidence="3">DSM 46698</strain>
    </source>
</reference>
<dbReference type="Proteomes" id="UP000186026">
    <property type="component" value="Unassembled WGS sequence"/>
</dbReference>
<keyword evidence="3" id="KW-1185">Reference proteome</keyword>
<feature type="signal peptide" evidence="1">
    <location>
        <begin position="1"/>
        <end position="21"/>
    </location>
</feature>
<protein>
    <recommendedName>
        <fullName evidence="4">WD40-like Beta Propeller Repeat</fullName>
    </recommendedName>
</protein>
<dbReference type="STRING" id="529505.SAMN05421761_10412"/>
<organism evidence="2 3">
    <name type="scientific">Belliella pelovolcani</name>
    <dbReference type="NCBI Taxonomy" id="529505"/>
    <lineage>
        <taxon>Bacteria</taxon>
        <taxon>Pseudomonadati</taxon>
        <taxon>Bacteroidota</taxon>
        <taxon>Cytophagia</taxon>
        <taxon>Cytophagales</taxon>
        <taxon>Cyclobacteriaceae</taxon>
        <taxon>Belliella</taxon>
    </lineage>
</organism>
<dbReference type="InterPro" id="IPR011042">
    <property type="entry name" value="6-blade_b-propeller_TolB-like"/>
</dbReference>
<gene>
    <name evidence="2" type="ORF">SAMN05421761_10412</name>
</gene>
<dbReference type="EMBL" id="FTOP01000004">
    <property type="protein sequence ID" value="SIS75796.1"/>
    <property type="molecule type" value="Genomic_DNA"/>
</dbReference>
<dbReference type="AlphaFoldDB" id="A0A1N7LPL5"/>
<evidence type="ECO:0000256" key="1">
    <source>
        <dbReference type="SAM" id="SignalP"/>
    </source>
</evidence>
<dbReference type="Gene3D" id="2.120.10.30">
    <property type="entry name" value="TolB, C-terminal domain"/>
    <property type="match status" value="1"/>
</dbReference>
<dbReference type="SUPFAM" id="SSF69304">
    <property type="entry name" value="Tricorn protease N-terminal domain"/>
    <property type="match status" value="1"/>
</dbReference>
<evidence type="ECO:0008006" key="4">
    <source>
        <dbReference type="Google" id="ProtNLM"/>
    </source>
</evidence>
<evidence type="ECO:0000313" key="2">
    <source>
        <dbReference type="EMBL" id="SIS75796.1"/>
    </source>
</evidence>
<feature type="chain" id="PRO_5012884983" description="WD40-like Beta Propeller Repeat" evidence="1">
    <location>
        <begin position="22"/>
        <end position="297"/>
    </location>
</feature>
<name>A0A1N7LPL5_9BACT</name>
<dbReference type="RefSeq" id="WP_076499494.1">
    <property type="nucleotide sequence ID" value="NZ_FTOP01000004.1"/>
</dbReference>
<keyword evidence="1" id="KW-0732">Signal</keyword>
<evidence type="ECO:0000313" key="3">
    <source>
        <dbReference type="Proteomes" id="UP000186026"/>
    </source>
</evidence>
<proteinExistence type="predicted"/>